<evidence type="ECO:0008006" key="11">
    <source>
        <dbReference type="Google" id="ProtNLM"/>
    </source>
</evidence>
<evidence type="ECO:0000256" key="7">
    <source>
        <dbReference type="ARBA" id="ARBA00023136"/>
    </source>
</evidence>
<gene>
    <name evidence="9" type="ORF">SAMN02745243_03375</name>
</gene>
<dbReference type="PANTHER" id="PTHR36838">
    <property type="entry name" value="AUXIN EFFLUX CARRIER FAMILY PROTEIN"/>
    <property type="match status" value="1"/>
</dbReference>
<feature type="transmembrane region" description="Helical" evidence="8">
    <location>
        <begin position="259"/>
        <end position="279"/>
    </location>
</feature>
<feature type="transmembrane region" description="Helical" evidence="8">
    <location>
        <begin position="231"/>
        <end position="253"/>
    </location>
</feature>
<keyword evidence="6 8" id="KW-1133">Transmembrane helix</keyword>
<feature type="transmembrane region" description="Helical" evidence="8">
    <location>
        <begin position="291"/>
        <end position="310"/>
    </location>
</feature>
<dbReference type="RefSeq" id="WP_073112601.1">
    <property type="nucleotide sequence ID" value="NZ_FQZY01000065.1"/>
</dbReference>
<keyword evidence="7 8" id="KW-0472">Membrane</keyword>
<accession>A0A1M6U0M4</accession>
<evidence type="ECO:0000256" key="3">
    <source>
        <dbReference type="ARBA" id="ARBA00022448"/>
    </source>
</evidence>
<evidence type="ECO:0000256" key="2">
    <source>
        <dbReference type="ARBA" id="ARBA00010145"/>
    </source>
</evidence>
<evidence type="ECO:0000256" key="1">
    <source>
        <dbReference type="ARBA" id="ARBA00004651"/>
    </source>
</evidence>
<keyword evidence="5 8" id="KW-0812">Transmembrane</keyword>
<name>A0A1M6U0M4_9FIRM</name>
<reference evidence="9 10" key="1">
    <citation type="submission" date="2016-11" db="EMBL/GenBank/DDBJ databases">
        <authorList>
            <person name="Jaros S."/>
            <person name="Januszkiewicz K."/>
            <person name="Wedrychowicz H."/>
        </authorList>
    </citation>
    <scope>NUCLEOTIDE SEQUENCE [LARGE SCALE GENOMIC DNA]</scope>
    <source>
        <strain evidence="9 10">DSM 15480</strain>
    </source>
</reference>
<feature type="transmembrane region" description="Helical" evidence="8">
    <location>
        <begin position="103"/>
        <end position="121"/>
    </location>
</feature>
<keyword evidence="3" id="KW-0813">Transport</keyword>
<dbReference type="AlphaFoldDB" id="A0A1M6U0M4"/>
<organism evidence="9 10">
    <name type="scientific">Hespellia stercorisuis DSM 15480</name>
    <dbReference type="NCBI Taxonomy" id="1121950"/>
    <lineage>
        <taxon>Bacteria</taxon>
        <taxon>Bacillati</taxon>
        <taxon>Bacillota</taxon>
        <taxon>Clostridia</taxon>
        <taxon>Lachnospirales</taxon>
        <taxon>Lachnospiraceae</taxon>
        <taxon>Hespellia</taxon>
    </lineage>
</organism>
<evidence type="ECO:0000313" key="10">
    <source>
        <dbReference type="Proteomes" id="UP000184301"/>
    </source>
</evidence>
<proteinExistence type="inferred from homology"/>
<evidence type="ECO:0000256" key="8">
    <source>
        <dbReference type="SAM" id="Phobius"/>
    </source>
</evidence>
<evidence type="ECO:0000256" key="6">
    <source>
        <dbReference type="ARBA" id="ARBA00022989"/>
    </source>
</evidence>
<keyword evidence="4" id="KW-1003">Cell membrane</keyword>
<comment type="subcellular location">
    <subcellularLocation>
        <location evidence="1">Cell membrane</location>
        <topology evidence="1">Multi-pass membrane protein</topology>
    </subcellularLocation>
</comment>
<sequence>MNNLIFSLNATIPIFLVMVFGWFLMQMKLFNANFCTIADRYVFKVALPVLLFRDIATMDLHKDFDWSFVIFCAAVTTIMFMGVWALTNLFMKDKSMVGAFSQAAVRGSGAILGIAFVENIYGNSGLAPLMIVAAIPLYNIYSVIILTFGARSRTADSTGRELAKKTLKNIITNPIILGILAGLPFSFFQISIPEIPLKALTSVANTATPIALLMIGAEFEGKKALTRIKPTLLATAIKLVILPALILPAAVAMGFRDSALISILIVAGSPTTVSCYIMAKNMDNDEILTSSIVVLATLLSSVTLTVWIFILKNGGLI</sequence>
<dbReference type="GO" id="GO:0055085">
    <property type="term" value="P:transmembrane transport"/>
    <property type="evidence" value="ECO:0007669"/>
    <property type="project" value="InterPro"/>
</dbReference>
<evidence type="ECO:0000256" key="5">
    <source>
        <dbReference type="ARBA" id="ARBA00022692"/>
    </source>
</evidence>
<feature type="transmembrane region" description="Helical" evidence="8">
    <location>
        <begin position="6"/>
        <end position="25"/>
    </location>
</feature>
<feature type="transmembrane region" description="Helical" evidence="8">
    <location>
        <begin position="202"/>
        <end position="219"/>
    </location>
</feature>
<evidence type="ECO:0000256" key="4">
    <source>
        <dbReference type="ARBA" id="ARBA00022475"/>
    </source>
</evidence>
<dbReference type="OrthoDB" id="9794315at2"/>
<feature type="transmembrane region" description="Helical" evidence="8">
    <location>
        <begin position="127"/>
        <end position="149"/>
    </location>
</feature>
<keyword evidence="10" id="KW-1185">Reference proteome</keyword>
<comment type="similarity">
    <text evidence="2">Belongs to the auxin efflux carrier (TC 2.A.69) family.</text>
</comment>
<dbReference type="EMBL" id="FQZY01000065">
    <property type="protein sequence ID" value="SHK62852.1"/>
    <property type="molecule type" value="Genomic_DNA"/>
</dbReference>
<feature type="transmembrane region" description="Helical" evidence="8">
    <location>
        <begin position="170"/>
        <end position="190"/>
    </location>
</feature>
<protein>
    <recommendedName>
        <fullName evidence="11">AEC family transporter</fullName>
    </recommendedName>
</protein>
<dbReference type="GO" id="GO:0005886">
    <property type="term" value="C:plasma membrane"/>
    <property type="evidence" value="ECO:0007669"/>
    <property type="project" value="UniProtKB-SubCell"/>
</dbReference>
<evidence type="ECO:0000313" key="9">
    <source>
        <dbReference type="EMBL" id="SHK62852.1"/>
    </source>
</evidence>
<dbReference type="InterPro" id="IPR004776">
    <property type="entry name" value="Mem_transp_PIN-like"/>
</dbReference>
<feature type="transmembrane region" description="Helical" evidence="8">
    <location>
        <begin position="68"/>
        <end position="91"/>
    </location>
</feature>
<dbReference type="InterPro" id="IPR038770">
    <property type="entry name" value="Na+/solute_symporter_sf"/>
</dbReference>
<dbReference type="Proteomes" id="UP000184301">
    <property type="component" value="Unassembled WGS sequence"/>
</dbReference>
<dbReference type="PANTHER" id="PTHR36838:SF4">
    <property type="entry name" value="AUXIN EFFLUX CARRIER FAMILY PROTEIN"/>
    <property type="match status" value="1"/>
</dbReference>
<dbReference type="Gene3D" id="1.20.1530.20">
    <property type="match status" value="1"/>
</dbReference>
<dbReference type="Pfam" id="PF03547">
    <property type="entry name" value="Mem_trans"/>
    <property type="match status" value="1"/>
</dbReference>